<keyword evidence="1" id="KW-1133">Transmembrane helix</keyword>
<feature type="transmembrane region" description="Helical" evidence="1">
    <location>
        <begin position="28"/>
        <end position="48"/>
    </location>
</feature>
<dbReference type="Proteomes" id="UP001054945">
    <property type="component" value="Unassembled WGS sequence"/>
</dbReference>
<gene>
    <name evidence="2" type="ORF">CEXT_477241</name>
</gene>
<evidence type="ECO:0000313" key="3">
    <source>
        <dbReference type="Proteomes" id="UP001054945"/>
    </source>
</evidence>
<sequence length="79" mass="8997">MAVSGRTDLHIHYVGEVMWFIVPHKTEILVLHCIFSPFLTVMNLNAIFMDDSVRGLVLAANTYNLKLCFILNSNHDHPT</sequence>
<dbReference type="EMBL" id="BPLR01004381">
    <property type="protein sequence ID" value="GIX94481.1"/>
    <property type="molecule type" value="Genomic_DNA"/>
</dbReference>
<accession>A0AAV4PFK3</accession>
<name>A0AAV4PFK3_CAEEX</name>
<keyword evidence="1" id="KW-0472">Membrane</keyword>
<evidence type="ECO:0000313" key="2">
    <source>
        <dbReference type="EMBL" id="GIX94481.1"/>
    </source>
</evidence>
<comment type="caution">
    <text evidence="2">The sequence shown here is derived from an EMBL/GenBank/DDBJ whole genome shotgun (WGS) entry which is preliminary data.</text>
</comment>
<protein>
    <submittedName>
        <fullName evidence="2">Uncharacterized protein</fullName>
    </submittedName>
</protein>
<proteinExistence type="predicted"/>
<dbReference type="AlphaFoldDB" id="A0AAV4PFK3"/>
<organism evidence="2 3">
    <name type="scientific">Caerostris extrusa</name>
    <name type="common">Bark spider</name>
    <name type="synonym">Caerostris bankana</name>
    <dbReference type="NCBI Taxonomy" id="172846"/>
    <lineage>
        <taxon>Eukaryota</taxon>
        <taxon>Metazoa</taxon>
        <taxon>Ecdysozoa</taxon>
        <taxon>Arthropoda</taxon>
        <taxon>Chelicerata</taxon>
        <taxon>Arachnida</taxon>
        <taxon>Araneae</taxon>
        <taxon>Araneomorphae</taxon>
        <taxon>Entelegynae</taxon>
        <taxon>Araneoidea</taxon>
        <taxon>Araneidae</taxon>
        <taxon>Caerostris</taxon>
    </lineage>
</organism>
<keyword evidence="3" id="KW-1185">Reference proteome</keyword>
<reference evidence="2 3" key="1">
    <citation type="submission" date="2021-06" db="EMBL/GenBank/DDBJ databases">
        <title>Caerostris extrusa draft genome.</title>
        <authorList>
            <person name="Kono N."/>
            <person name="Arakawa K."/>
        </authorList>
    </citation>
    <scope>NUCLEOTIDE SEQUENCE [LARGE SCALE GENOMIC DNA]</scope>
</reference>
<evidence type="ECO:0000256" key="1">
    <source>
        <dbReference type="SAM" id="Phobius"/>
    </source>
</evidence>
<keyword evidence="1" id="KW-0812">Transmembrane</keyword>